<sequence>MGSRRSQWGSFDLGAQYFTARHPRFIDELGNWTAQGIAAEWPVAPYHISSRGPIHAQDVVQRYVGQPHMSAITRYLASSLDVRFEVSICSCHHRDEQWWLEDQDGKAHGPFDGLLVTVPAPQAAPLVSASPRLAMLTRKVRMEPCWAVGLVFSQPLATPIKAAFVESDSIQWLAPGS</sequence>
<dbReference type="SUPFAM" id="SSF51905">
    <property type="entry name" value="FAD/NAD(P)-binding domain"/>
    <property type="match status" value="1"/>
</dbReference>
<accession>K2J0G9</accession>
<feature type="non-terminal residue" evidence="1">
    <location>
        <position position="177"/>
    </location>
</feature>
<keyword evidence="2" id="KW-1185">Reference proteome</keyword>
<comment type="caution">
    <text evidence="1">The sequence shown here is derived from an EMBL/GenBank/DDBJ whole genome shotgun (WGS) entry which is preliminary data.</text>
</comment>
<name>K2J0G9_9GAMM</name>
<protein>
    <submittedName>
        <fullName evidence="1">FAD dependent oxidoreductase</fullName>
    </submittedName>
</protein>
<dbReference type="EMBL" id="AMRI01000032">
    <property type="protein sequence ID" value="EKE68292.1"/>
    <property type="molecule type" value="Genomic_DNA"/>
</dbReference>
<dbReference type="PANTHER" id="PTHR16128">
    <property type="entry name" value="FAD/NAD(P)-BINDING OXIDOREDUCTASE FAMILY PROTEIN"/>
    <property type="match status" value="1"/>
</dbReference>
<dbReference type="Gene3D" id="3.90.660.10">
    <property type="match status" value="1"/>
</dbReference>
<evidence type="ECO:0000313" key="1">
    <source>
        <dbReference type="EMBL" id="EKE68292.1"/>
    </source>
</evidence>
<dbReference type="eggNOG" id="COG3380">
    <property type="taxonomic scope" value="Bacteria"/>
</dbReference>
<proteinExistence type="predicted"/>
<reference evidence="1 2" key="1">
    <citation type="journal article" date="2012" name="J. Bacteriol.">
        <title>Genome Sequence of Gallaecimonas xiamenensis Type Strain 3-C-1.</title>
        <authorList>
            <person name="Lai Q."/>
            <person name="Wang L."/>
            <person name="Wang W."/>
            <person name="Shao Z."/>
        </authorList>
    </citation>
    <scope>NUCLEOTIDE SEQUENCE [LARGE SCALE GENOMIC DNA]</scope>
    <source>
        <strain evidence="1 2">3-C-1</strain>
    </source>
</reference>
<organism evidence="1 2">
    <name type="scientific">Gallaecimonas xiamenensis 3-C-1</name>
    <dbReference type="NCBI Taxonomy" id="745411"/>
    <lineage>
        <taxon>Bacteria</taxon>
        <taxon>Pseudomonadati</taxon>
        <taxon>Pseudomonadota</taxon>
        <taxon>Gammaproteobacteria</taxon>
        <taxon>Enterobacterales</taxon>
        <taxon>Gallaecimonadaceae</taxon>
        <taxon>Gallaecimonas</taxon>
    </lineage>
</organism>
<dbReference type="AlphaFoldDB" id="K2J0G9"/>
<dbReference type="Proteomes" id="UP000006755">
    <property type="component" value="Unassembled WGS sequence"/>
</dbReference>
<evidence type="ECO:0000313" key="2">
    <source>
        <dbReference type="Proteomes" id="UP000006755"/>
    </source>
</evidence>
<dbReference type="PANTHER" id="PTHR16128:SF5">
    <property type="entry name" value="FAD_NAD(P)-BINDING OXIDOREDUCTASE FAMILY PROTEIN"/>
    <property type="match status" value="1"/>
</dbReference>
<dbReference type="STRING" id="745411.B3C1_17332"/>
<gene>
    <name evidence="1" type="ORF">B3C1_17332</name>
</gene>
<dbReference type="InterPro" id="IPR036188">
    <property type="entry name" value="FAD/NAD-bd_sf"/>
</dbReference>